<dbReference type="EMBL" id="CP130144">
    <property type="protein sequence ID" value="WNZ44221.1"/>
    <property type="molecule type" value="Genomic_DNA"/>
</dbReference>
<dbReference type="AlphaFoldDB" id="A0AA96WQI6"/>
<evidence type="ECO:0000313" key="1">
    <source>
        <dbReference type="EMBL" id="WNZ44221.1"/>
    </source>
</evidence>
<reference evidence="1" key="1">
    <citation type="journal article" date="2023" name="Plants (Basel)">
        <title>Genomic Analysis of Leptolyngbya boryana CZ1 Reveals Efficient Carbon Fixation Modules.</title>
        <authorList>
            <person name="Bai X."/>
            <person name="Wang H."/>
            <person name="Cheng W."/>
            <person name="Wang J."/>
            <person name="Ma M."/>
            <person name="Hu H."/>
            <person name="Song Z."/>
            <person name="Ma H."/>
            <person name="Fan Y."/>
            <person name="Du C."/>
            <person name="Xu J."/>
        </authorList>
    </citation>
    <scope>NUCLEOTIDE SEQUENCE</scope>
    <source>
        <strain evidence="1">CZ1</strain>
    </source>
</reference>
<proteinExistence type="predicted"/>
<dbReference type="RefSeq" id="WP_287456342.1">
    <property type="nucleotide sequence ID" value="NZ_CP130144.1"/>
</dbReference>
<name>A0AA96WQI6_LEPBY</name>
<gene>
    <name evidence="1" type="ORF">Q2T42_20555</name>
</gene>
<reference evidence="1" key="2">
    <citation type="submission" date="2023-07" db="EMBL/GenBank/DDBJ databases">
        <authorList>
            <person name="Bai X.-H."/>
            <person name="Wang H.-H."/>
            <person name="Wang J."/>
            <person name="Ma M.-Y."/>
            <person name="Hu H.-H."/>
            <person name="Song Z.-L."/>
            <person name="Ma H.-G."/>
            <person name="Fan Y."/>
            <person name="Du C.-Y."/>
            <person name="Xu J.-C."/>
        </authorList>
    </citation>
    <scope>NUCLEOTIDE SEQUENCE</scope>
    <source>
        <strain evidence="1">CZ1</strain>
    </source>
</reference>
<organism evidence="1">
    <name type="scientific">Leptolyngbya boryana CZ1</name>
    <dbReference type="NCBI Taxonomy" id="3060204"/>
    <lineage>
        <taxon>Bacteria</taxon>
        <taxon>Bacillati</taxon>
        <taxon>Cyanobacteriota</taxon>
        <taxon>Cyanophyceae</taxon>
        <taxon>Leptolyngbyales</taxon>
        <taxon>Leptolyngbyaceae</taxon>
        <taxon>Leptolyngbya group</taxon>
        <taxon>Leptolyngbya</taxon>
    </lineage>
</organism>
<protein>
    <submittedName>
        <fullName evidence="1">Uncharacterized protein</fullName>
    </submittedName>
</protein>
<sequence>MFRLSSEWDLLIGANALNSAEEQIARSRLQCCDRAIRFKKLSLLSHNLIELLK</sequence>
<accession>A0AA96WQI6</accession>